<dbReference type="InterPro" id="IPR003141">
    <property type="entry name" value="Pol/His_phosphatase_N"/>
</dbReference>
<feature type="domain" description="Polymerase/histidinol phosphatase N-terminal" evidence="2">
    <location>
        <begin position="50"/>
        <end position="128"/>
    </location>
</feature>
<reference evidence="3 4" key="1">
    <citation type="journal article" date="2011" name="J. Bacteriol.">
        <title>Genome sequence of the verrucomicrobium Opitutus terrae PB90-1, an abundant inhabitant of rice paddy soil ecosystems.</title>
        <authorList>
            <person name="van Passel M.W."/>
            <person name="Kant R."/>
            <person name="Palva A."/>
            <person name="Copeland A."/>
            <person name="Lucas S."/>
            <person name="Lapidus A."/>
            <person name="Glavina del Rio T."/>
            <person name="Pitluck S."/>
            <person name="Goltsman E."/>
            <person name="Clum A."/>
            <person name="Sun H."/>
            <person name="Schmutz J."/>
            <person name="Larimer F.W."/>
            <person name="Land M.L."/>
            <person name="Hauser L."/>
            <person name="Kyrpides N."/>
            <person name="Mikhailova N."/>
            <person name="Richardson P.P."/>
            <person name="Janssen P.H."/>
            <person name="de Vos W.M."/>
            <person name="Smidt H."/>
        </authorList>
    </citation>
    <scope>NUCLEOTIDE SEQUENCE [LARGE SCALE GENOMIC DNA]</scope>
    <source>
        <strain evidence="4">DSM 11246 / JCM 15787 / PB90-1</strain>
    </source>
</reference>
<dbReference type="eggNOG" id="COG0613">
    <property type="taxonomic scope" value="Bacteria"/>
</dbReference>
<feature type="signal peptide" evidence="1">
    <location>
        <begin position="1"/>
        <end position="28"/>
    </location>
</feature>
<feature type="chain" id="PRO_5002774377" evidence="1">
    <location>
        <begin position="29"/>
        <end position="387"/>
    </location>
</feature>
<dbReference type="InterPro" id="IPR052018">
    <property type="entry name" value="PHP_domain"/>
</dbReference>
<evidence type="ECO:0000256" key="1">
    <source>
        <dbReference type="SAM" id="SignalP"/>
    </source>
</evidence>
<dbReference type="CDD" id="cd12112">
    <property type="entry name" value="PHP_HisPPase_Chlorobi_like"/>
    <property type="match status" value="1"/>
</dbReference>
<dbReference type="InterPro" id="IPR016195">
    <property type="entry name" value="Pol/histidinol_Pase-like"/>
</dbReference>
<protein>
    <submittedName>
        <fullName evidence="3">PHP domain protein</fullName>
    </submittedName>
</protein>
<organism evidence="3 4">
    <name type="scientific">Opitutus terrae (strain DSM 11246 / JCM 15787 / PB90-1)</name>
    <dbReference type="NCBI Taxonomy" id="452637"/>
    <lineage>
        <taxon>Bacteria</taxon>
        <taxon>Pseudomonadati</taxon>
        <taxon>Verrucomicrobiota</taxon>
        <taxon>Opitutia</taxon>
        <taxon>Opitutales</taxon>
        <taxon>Opitutaceae</taxon>
        <taxon>Opitutus</taxon>
    </lineage>
</organism>
<dbReference type="STRING" id="452637.Oter_4577"/>
<dbReference type="Pfam" id="PF16392">
    <property type="entry name" value="DUF5001"/>
    <property type="match status" value="1"/>
</dbReference>
<sequence>MIAIPSRGLQRIVLYTAALGLVAAGAGAHPATDSRRIEFPNVGNYQTLVCDFHQHTVFSDGSVWPNIRVQEAERDGLDAIAVTDHLEYQPHASDIPHPDRNRGFVIATEAAAKTKVLVLRGAEVTRAMPPGHCNAIFLQDVNGLLVEDPLAAFREAARQGAFVFWNHPSWIKQTPDGVARLTPLHEQLLNEGLIQGIEVMNEHEFSDESLQLALDRNLTIMGNSDIHGLIDWAHDVPAGGHRPVTLVFAQERSEAALKEALLARRTAVWFTNTLVGRAEWLDPLLAASLQLTSSRYLPDTSVLELVITNRSDADFILRNASSYRLHLHADVLEAKAHQQLKILVKPIQRSPRVVVAFEVLNAVTAPGVHPTIAFAAEVPELTTPAAN</sequence>
<evidence type="ECO:0000313" key="4">
    <source>
        <dbReference type="Proteomes" id="UP000007013"/>
    </source>
</evidence>
<dbReference type="RefSeq" id="WP_012377362.1">
    <property type="nucleotide sequence ID" value="NC_010571.1"/>
</dbReference>
<name>B1ZQV0_OPITP</name>
<dbReference type="HOGENOM" id="CLU_061569_0_0_0"/>
<dbReference type="Proteomes" id="UP000007013">
    <property type="component" value="Chromosome"/>
</dbReference>
<dbReference type="InterPro" id="IPR032165">
    <property type="entry name" value="DUF5001"/>
</dbReference>
<dbReference type="KEGG" id="ote:Oter_4577"/>
<keyword evidence="1" id="KW-0732">Signal</keyword>
<dbReference type="Gene3D" id="3.20.20.140">
    <property type="entry name" value="Metal-dependent hydrolases"/>
    <property type="match status" value="1"/>
</dbReference>
<evidence type="ECO:0000313" key="3">
    <source>
        <dbReference type="EMBL" id="ACB77848.1"/>
    </source>
</evidence>
<evidence type="ECO:0000259" key="2">
    <source>
        <dbReference type="SMART" id="SM00481"/>
    </source>
</evidence>
<dbReference type="PANTHER" id="PTHR42924">
    <property type="entry name" value="EXONUCLEASE"/>
    <property type="match status" value="1"/>
</dbReference>
<dbReference type="GO" id="GO:0035312">
    <property type="term" value="F:5'-3' DNA exonuclease activity"/>
    <property type="evidence" value="ECO:0007669"/>
    <property type="project" value="TreeGrafter"/>
</dbReference>
<dbReference type="InterPro" id="IPR004013">
    <property type="entry name" value="PHP_dom"/>
</dbReference>
<dbReference type="SUPFAM" id="SSF89550">
    <property type="entry name" value="PHP domain-like"/>
    <property type="match status" value="1"/>
</dbReference>
<keyword evidence="4" id="KW-1185">Reference proteome</keyword>
<dbReference type="AlphaFoldDB" id="B1ZQV0"/>
<gene>
    <name evidence="3" type="ordered locus">Oter_4577</name>
</gene>
<dbReference type="Pfam" id="PF02811">
    <property type="entry name" value="PHP"/>
    <property type="match status" value="1"/>
</dbReference>
<accession>B1ZQV0</accession>
<dbReference type="SMART" id="SM00481">
    <property type="entry name" value="POLIIIAc"/>
    <property type="match status" value="1"/>
</dbReference>
<proteinExistence type="predicted"/>
<dbReference type="PANTHER" id="PTHR42924:SF3">
    <property type="entry name" value="POLYMERASE_HISTIDINOL PHOSPHATASE N-TERMINAL DOMAIN-CONTAINING PROTEIN"/>
    <property type="match status" value="1"/>
</dbReference>
<dbReference type="GO" id="GO:0004534">
    <property type="term" value="F:5'-3' RNA exonuclease activity"/>
    <property type="evidence" value="ECO:0007669"/>
    <property type="project" value="TreeGrafter"/>
</dbReference>
<dbReference type="EMBL" id="CP001032">
    <property type="protein sequence ID" value="ACB77848.1"/>
    <property type="molecule type" value="Genomic_DNA"/>
</dbReference>